<dbReference type="KEGG" id="ftj:FTUN_6563"/>
<evidence type="ECO:0000256" key="1">
    <source>
        <dbReference type="SAM" id="Phobius"/>
    </source>
</evidence>
<dbReference type="RefSeq" id="WP_171474031.1">
    <property type="nucleotide sequence ID" value="NZ_CP053452.2"/>
</dbReference>
<dbReference type="AlphaFoldDB" id="A0A6M5YYN4"/>
<dbReference type="EMBL" id="CP053452">
    <property type="protein sequence ID" value="QJW98968.1"/>
    <property type="molecule type" value="Genomic_DNA"/>
</dbReference>
<dbReference type="Proteomes" id="UP000503447">
    <property type="component" value="Chromosome"/>
</dbReference>
<keyword evidence="3" id="KW-1185">Reference proteome</keyword>
<keyword evidence="1" id="KW-0472">Membrane</keyword>
<name>A0A6M5YYN4_9BACT</name>
<organism evidence="2 3">
    <name type="scientific">Frigoriglobus tundricola</name>
    <dbReference type="NCBI Taxonomy" id="2774151"/>
    <lineage>
        <taxon>Bacteria</taxon>
        <taxon>Pseudomonadati</taxon>
        <taxon>Planctomycetota</taxon>
        <taxon>Planctomycetia</taxon>
        <taxon>Gemmatales</taxon>
        <taxon>Gemmataceae</taxon>
        <taxon>Frigoriglobus</taxon>
    </lineage>
</organism>
<feature type="transmembrane region" description="Helical" evidence="1">
    <location>
        <begin position="7"/>
        <end position="27"/>
    </location>
</feature>
<feature type="transmembrane region" description="Helical" evidence="1">
    <location>
        <begin position="67"/>
        <end position="84"/>
    </location>
</feature>
<feature type="transmembrane region" description="Helical" evidence="1">
    <location>
        <begin position="185"/>
        <end position="213"/>
    </location>
</feature>
<keyword evidence="1" id="KW-1133">Transmembrane helix</keyword>
<evidence type="ECO:0000313" key="2">
    <source>
        <dbReference type="EMBL" id="QJW98968.1"/>
    </source>
</evidence>
<feature type="transmembrane region" description="Helical" evidence="1">
    <location>
        <begin position="99"/>
        <end position="119"/>
    </location>
</feature>
<accession>A0A6M5YYN4</accession>
<sequence>MCFSPEASFAVGTALVPAGGYCLYAAWVKDPRLLPVALIPWAFAAQQLAEGFVWLGLRAGDAPQTRTAALVFLFFATAFWPWWFSPLNALIEFRPRRRPVFIVLTLLTTVWFWALYYPFVAGPEPSLLVEVVHHSIQYSYPDHPVLRFVSPTALRVSYLLSVAVPMMLGPNLFGRAPVLMLLGSAVAAAALFGYAFISVWCFFAAVLAGYLCVWFRHYPARVPVQT</sequence>
<evidence type="ECO:0000313" key="3">
    <source>
        <dbReference type="Proteomes" id="UP000503447"/>
    </source>
</evidence>
<dbReference type="Pfam" id="PF20334">
    <property type="entry name" value="DUF6629"/>
    <property type="match status" value="1"/>
</dbReference>
<keyword evidence="1" id="KW-0812">Transmembrane</keyword>
<gene>
    <name evidence="2" type="ORF">FTUN_6563</name>
</gene>
<proteinExistence type="predicted"/>
<protein>
    <submittedName>
        <fullName evidence="2">Uncharacterized protein</fullName>
    </submittedName>
</protein>
<dbReference type="InterPro" id="IPR046737">
    <property type="entry name" value="DUF6629"/>
</dbReference>
<feature type="transmembrane region" description="Helical" evidence="1">
    <location>
        <begin position="33"/>
        <end position="55"/>
    </location>
</feature>
<reference evidence="3" key="1">
    <citation type="submission" date="2020-05" db="EMBL/GenBank/DDBJ databases">
        <title>Frigoriglobus tundricola gen. nov., sp. nov., a psychrotolerant cellulolytic planctomycete of the family Gemmataceae with two divergent copies of 16S rRNA gene.</title>
        <authorList>
            <person name="Kulichevskaya I.S."/>
            <person name="Ivanova A.A."/>
            <person name="Naumoff D.G."/>
            <person name="Beletsky A.V."/>
            <person name="Rijpstra W.I.C."/>
            <person name="Sinninghe Damste J.S."/>
            <person name="Mardanov A.V."/>
            <person name="Ravin N.V."/>
            <person name="Dedysh S.N."/>
        </authorList>
    </citation>
    <scope>NUCLEOTIDE SEQUENCE [LARGE SCALE GENOMIC DNA]</scope>
    <source>
        <strain evidence="3">PL17</strain>
    </source>
</reference>